<dbReference type="Proteomes" id="UP000799440">
    <property type="component" value="Unassembled WGS sequence"/>
</dbReference>
<dbReference type="PANTHER" id="PTHR24148">
    <property type="entry name" value="ANKYRIN REPEAT DOMAIN-CONTAINING PROTEIN 39 HOMOLOG-RELATED"/>
    <property type="match status" value="1"/>
</dbReference>
<evidence type="ECO:0000313" key="4">
    <source>
        <dbReference type="Proteomes" id="UP000799440"/>
    </source>
</evidence>
<organism evidence="3 4">
    <name type="scientific">Sporormia fimetaria CBS 119925</name>
    <dbReference type="NCBI Taxonomy" id="1340428"/>
    <lineage>
        <taxon>Eukaryota</taxon>
        <taxon>Fungi</taxon>
        <taxon>Dikarya</taxon>
        <taxon>Ascomycota</taxon>
        <taxon>Pezizomycotina</taxon>
        <taxon>Dothideomycetes</taxon>
        <taxon>Pleosporomycetidae</taxon>
        <taxon>Pleosporales</taxon>
        <taxon>Sporormiaceae</taxon>
        <taxon>Sporormia</taxon>
    </lineage>
</organism>
<feature type="region of interest" description="Disordered" evidence="1">
    <location>
        <begin position="284"/>
        <end position="306"/>
    </location>
</feature>
<evidence type="ECO:0000256" key="1">
    <source>
        <dbReference type="SAM" id="MobiDB-lite"/>
    </source>
</evidence>
<dbReference type="Pfam" id="PF26639">
    <property type="entry name" value="Het-6_barrel"/>
    <property type="match status" value="1"/>
</dbReference>
<keyword evidence="4" id="KW-1185">Reference proteome</keyword>
<dbReference type="PANTHER" id="PTHR24148:SF73">
    <property type="entry name" value="HET DOMAIN PROTEIN (AFU_ORTHOLOGUE AFUA_8G01020)"/>
    <property type="match status" value="1"/>
</dbReference>
<feature type="domain" description="Heterokaryon incompatibility" evidence="2">
    <location>
        <begin position="59"/>
        <end position="231"/>
    </location>
</feature>
<evidence type="ECO:0000259" key="2">
    <source>
        <dbReference type="Pfam" id="PF06985"/>
    </source>
</evidence>
<proteinExistence type="predicted"/>
<dbReference type="OrthoDB" id="2157530at2759"/>
<sequence length="651" mass="73846">MAANSPTSVRIRLLELAPKRNLKSELSINSNGGYMSAPKNVDSLLGRLFWVPLSAPGSFKALSYSWGDLPSTSPIAINGRTLQITESLEVALRHLQHESEPMLLWVDQICINQQNDDEKTEQVGIMSSIYRAAEEVLLWLGPAADNSDAFMDVWKRIGEECDNWGMIEYYTKEKWSVLQNAFHRVNPEDPVTIEVTDIVRRSIKLFNLQILEAMGAWYQRPWWSRVWVLQECALAKHAVFVCGHKSITAEQQLLARQVLMFGTKDFSWPSDPEEKKRAIALINGHDPSQPFSAARQRRKNRDAGRSSGDTLLQLLSKLFVDARMRSTDPRDTIYGILGLAVDAGKLGIHPDYTSAQTVNVLYTRVAKKIISNGDLSLFSFAQYPKNRKLPTMPSWVPDWTSTLKPTFVEQYSSDYIVLFSASGRDATVEVLATDDIFILRLRGYHVDEVEEVAGIWEGAQGHGIGAQHEQYLNYFAQVRLLCLLSGHKNKPIYPTAERRTEALWRIPVGDLEDDGLYTIRATPEASGAVYPTVLYNMNLIEWVNTYTQDEQNTMLEEFYACERNKAVHRYRSSMRNMKNRRPFMTKDGYVGVGPTYMQPGDEVVVFCGAMIPYVVRRAGEGKWQLIGECYCDGIMDGEIVGIREKTDYYLV</sequence>
<dbReference type="InterPro" id="IPR052895">
    <property type="entry name" value="HetReg/Transcr_Mod"/>
</dbReference>
<gene>
    <name evidence="3" type="ORF">M011DRAFT_449820</name>
</gene>
<dbReference type="Pfam" id="PF06985">
    <property type="entry name" value="HET"/>
    <property type="match status" value="1"/>
</dbReference>
<reference evidence="3" key="1">
    <citation type="journal article" date="2020" name="Stud. Mycol.">
        <title>101 Dothideomycetes genomes: a test case for predicting lifestyles and emergence of pathogens.</title>
        <authorList>
            <person name="Haridas S."/>
            <person name="Albert R."/>
            <person name="Binder M."/>
            <person name="Bloem J."/>
            <person name="Labutti K."/>
            <person name="Salamov A."/>
            <person name="Andreopoulos B."/>
            <person name="Baker S."/>
            <person name="Barry K."/>
            <person name="Bills G."/>
            <person name="Bluhm B."/>
            <person name="Cannon C."/>
            <person name="Castanera R."/>
            <person name="Culley D."/>
            <person name="Daum C."/>
            <person name="Ezra D."/>
            <person name="Gonzalez J."/>
            <person name="Henrissat B."/>
            <person name="Kuo A."/>
            <person name="Liang C."/>
            <person name="Lipzen A."/>
            <person name="Lutzoni F."/>
            <person name="Magnuson J."/>
            <person name="Mondo S."/>
            <person name="Nolan M."/>
            <person name="Ohm R."/>
            <person name="Pangilinan J."/>
            <person name="Park H.-J."/>
            <person name="Ramirez L."/>
            <person name="Alfaro M."/>
            <person name="Sun H."/>
            <person name="Tritt A."/>
            <person name="Yoshinaga Y."/>
            <person name="Zwiers L.-H."/>
            <person name="Turgeon B."/>
            <person name="Goodwin S."/>
            <person name="Spatafora J."/>
            <person name="Crous P."/>
            <person name="Grigoriev I."/>
        </authorList>
    </citation>
    <scope>NUCLEOTIDE SEQUENCE</scope>
    <source>
        <strain evidence="3">CBS 119925</strain>
    </source>
</reference>
<protein>
    <submittedName>
        <fullName evidence="3">Heterokaryon incompatibility protein</fullName>
    </submittedName>
</protein>
<name>A0A6A6V1F8_9PLEO</name>
<dbReference type="InterPro" id="IPR010730">
    <property type="entry name" value="HET"/>
</dbReference>
<dbReference type="AlphaFoldDB" id="A0A6A6V1F8"/>
<accession>A0A6A6V1F8</accession>
<dbReference type="EMBL" id="MU006590">
    <property type="protein sequence ID" value="KAF2744285.1"/>
    <property type="molecule type" value="Genomic_DNA"/>
</dbReference>
<evidence type="ECO:0000313" key="3">
    <source>
        <dbReference type="EMBL" id="KAF2744285.1"/>
    </source>
</evidence>